<dbReference type="EMBL" id="BLXT01002533">
    <property type="protein sequence ID" value="GFN95766.1"/>
    <property type="molecule type" value="Genomic_DNA"/>
</dbReference>
<gene>
    <name evidence="1" type="ORF">PoB_002227200</name>
</gene>
<accession>A0AAV3ZML5</accession>
<evidence type="ECO:0000313" key="1">
    <source>
        <dbReference type="EMBL" id="GFN95766.1"/>
    </source>
</evidence>
<feature type="non-terminal residue" evidence="1">
    <location>
        <position position="1"/>
    </location>
</feature>
<keyword evidence="2" id="KW-1185">Reference proteome</keyword>
<organism evidence="1 2">
    <name type="scientific">Plakobranchus ocellatus</name>
    <dbReference type="NCBI Taxonomy" id="259542"/>
    <lineage>
        <taxon>Eukaryota</taxon>
        <taxon>Metazoa</taxon>
        <taxon>Spiralia</taxon>
        <taxon>Lophotrochozoa</taxon>
        <taxon>Mollusca</taxon>
        <taxon>Gastropoda</taxon>
        <taxon>Heterobranchia</taxon>
        <taxon>Euthyneura</taxon>
        <taxon>Panpulmonata</taxon>
        <taxon>Sacoglossa</taxon>
        <taxon>Placobranchoidea</taxon>
        <taxon>Plakobranchidae</taxon>
        <taxon>Plakobranchus</taxon>
    </lineage>
</organism>
<protein>
    <submittedName>
        <fullName evidence="1">Uncharacterized protein</fullName>
    </submittedName>
</protein>
<sequence>ENEENYGEKVTFEEYISHTLAPLGFRAYWLPGTNQFLYKSSSSELRMFNCSSNSSYLVMDNTTF</sequence>
<proteinExistence type="predicted"/>
<evidence type="ECO:0000313" key="2">
    <source>
        <dbReference type="Proteomes" id="UP000735302"/>
    </source>
</evidence>
<dbReference type="Proteomes" id="UP000735302">
    <property type="component" value="Unassembled WGS sequence"/>
</dbReference>
<comment type="caution">
    <text evidence="1">The sequence shown here is derived from an EMBL/GenBank/DDBJ whole genome shotgun (WGS) entry which is preliminary data.</text>
</comment>
<dbReference type="AlphaFoldDB" id="A0AAV3ZML5"/>
<reference evidence="1 2" key="1">
    <citation type="journal article" date="2021" name="Elife">
        <title>Chloroplast acquisition without the gene transfer in kleptoplastic sea slugs, Plakobranchus ocellatus.</title>
        <authorList>
            <person name="Maeda T."/>
            <person name="Takahashi S."/>
            <person name="Yoshida T."/>
            <person name="Shimamura S."/>
            <person name="Takaki Y."/>
            <person name="Nagai Y."/>
            <person name="Toyoda A."/>
            <person name="Suzuki Y."/>
            <person name="Arimoto A."/>
            <person name="Ishii H."/>
            <person name="Satoh N."/>
            <person name="Nishiyama T."/>
            <person name="Hasebe M."/>
            <person name="Maruyama T."/>
            <person name="Minagawa J."/>
            <person name="Obokata J."/>
            <person name="Shigenobu S."/>
        </authorList>
    </citation>
    <scope>NUCLEOTIDE SEQUENCE [LARGE SCALE GENOMIC DNA]</scope>
</reference>
<name>A0AAV3ZML5_9GAST</name>
<feature type="non-terminal residue" evidence="1">
    <location>
        <position position="64"/>
    </location>
</feature>